<dbReference type="GO" id="GO:0022904">
    <property type="term" value="P:respiratory electron transport chain"/>
    <property type="evidence" value="ECO:0007669"/>
    <property type="project" value="TreeGrafter"/>
</dbReference>
<reference evidence="8 9" key="1">
    <citation type="submission" date="2020-08" db="EMBL/GenBank/DDBJ databases">
        <title>Genomic Encyclopedia of Type Strains, Phase IV (KMG-V): Genome sequencing to study the core and pangenomes of soil and plant-associated prokaryotes.</title>
        <authorList>
            <person name="Whitman W."/>
        </authorList>
    </citation>
    <scope>NUCLEOTIDE SEQUENCE [LARGE SCALE GENOMIC DNA]</scope>
    <source>
        <strain evidence="8 9">34/80</strain>
    </source>
</reference>
<dbReference type="Proteomes" id="UP000524450">
    <property type="component" value="Unassembled WGS sequence"/>
</dbReference>
<gene>
    <name evidence="8" type="ORF">GGD71_006867</name>
</gene>
<name>A0A840G2M1_9BURK</name>
<keyword evidence="4" id="KW-0274">FAD</keyword>
<dbReference type="InterPro" id="IPR036318">
    <property type="entry name" value="FAD-bd_PCMH-like_sf"/>
</dbReference>
<dbReference type="InterPro" id="IPR006094">
    <property type="entry name" value="Oxid_FAD_bind_N"/>
</dbReference>
<dbReference type="Pfam" id="PF01565">
    <property type="entry name" value="FAD_binding_4"/>
    <property type="match status" value="1"/>
</dbReference>
<keyword evidence="5" id="KW-0560">Oxidoreductase</keyword>
<dbReference type="GO" id="GO:0071949">
    <property type="term" value="F:FAD binding"/>
    <property type="evidence" value="ECO:0007669"/>
    <property type="project" value="InterPro"/>
</dbReference>
<dbReference type="SUPFAM" id="SSF56176">
    <property type="entry name" value="FAD-binding/transporter-associated domain-like"/>
    <property type="match status" value="1"/>
</dbReference>
<dbReference type="PROSITE" id="PS51387">
    <property type="entry name" value="FAD_PCMH"/>
    <property type="match status" value="1"/>
</dbReference>
<dbReference type="PANTHER" id="PTHR43716">
    <property type="entry name" value="D-2-HYDROXYGLUTARATE DEHYDROGENASE, MITOCHONDRIAL"/>
    <property type="match status" value="1"/>
</dbReference>
<evidence type="ECO:0000313" key="9">
    <source>
        <dbReference type="Proteomes" id="UP000524450"/>
    </source>
</evidence>
<comment type="cofactor">
    <cofactor evidence="1">
        <name>FAD</name>
        <dbReference type="ChEBI" id="CHEBI:57692"/>
    </cofactor>
</comment>
<dbReference type="Gene3D" id="3.30.43.10">
    <property type="entry name" value="Uridine Diphospho-n-acetylenolpyruvylglucosamine Reductase, domain 2"/>
    <property type="match status" value="1"/>
</dbReference>
<evidence type="ECO:0000256" key="1">
    <source>
        <dbReference type="ARBA" id="ARBA00001974"/>
    </source>
</evidence>
<dbReference type="InterPro" id="IPR029058">
    <property type="entry name" value="AB_hydrolase_fold"/>
</dbReference>
<dbReference type="PANTHER" id="PTHR43716:SF1">
    <property type="entry name" value="D-2-HYDROXYGLUTARATE DEHYDROGENASE, MITOCHONDRIAL"/>
    <property type="match status" value="1"/>
</dbReference>
<dbReference type="SUPFAM" id="SSF53474">
    <property type="entry name" value="alpha/beta-Hydrolases"/>
    <property type="match status" value="1"/>
</dbReference>
<comment type="caution">
    <text evidence="8">The sequence shown here is derived from an EMBL/GenBank/DDBJ whole genome shotgun (WGS) entry which is preliminary data.</text>
</comment>
<dbReference type="InterPro" id="IPR016166">
    <property type="entry name" value="FAD-bd_PCMH"/>
</dbReference>
<dbReference type="InterPro" id="IPR016171">
    <property type="entry name" value="Vanillyl_alc_oxidase_C-sub2"/>
</dbReference>
<dbReference type="Gene3D" id="3.30.70.2740">
    <property type="match status" value="1"/>
</dbReference>
<evidence type="ECO:0000259" key="7">
    <source>
        <dbReference type="PROSITE" id="PS51387"/>
    </source>
</evidence>
<keyword evidence="3" id="KW-0285">Flavoprotein</keyword>
<dbReference type="FunFam" id="1.10.45.10:FF:000001">
    <property type="entry name" value="D-lactate dehydrogenase mitochondrial"/>
    <property type="match status" value="1"/>
</dbReference>
<comment type="similarity">
    <text evidence="2">Belongs to the FAD-binding oxidoreductase/transferase type 4 family.</text>
</comment>
<evidence type="ECO:0000256" key="6">
    <source>
        <dbReference type="SAM" id="MobiDB-lite"/>
    </source>
</evidence>
<dbReference type="Gene3D" id="3.30.70.2190">
    <property type="match status" value="1"/>
</dbReference>
<feature type="domain" description="FAD-binding PCMH-type" evidence="7">
    <location>
        <begin position="534"/>
        <end position="713"/>
    </location>
</feature>
<dbReference type="Pfam" id="PF00135">
    <property type="entry name" value="COesterase"/>
    <property type="match status" value="1"/>
</dbReference>
<proteinExistence type="inferred from homology"/>
<evidence type="ECO:0000256" key="2">
    <source>
        <dbReference type="ARBA" id="ARBA00008000"/>
    </source>
</evidence>
<dbReference type="GO" id="GO:0016491">
    <property type="term" value="F:oxidoreductase activity"/>
    <property type="evidence" value="ECO:0007669"/>
    <property type="project" value="UniProtKB-KW"/>
</dbReference>
<feature type="region of interest" description="Disordered" evidence="6">
    <location>
        <begin position="448"/>
        <end position="479"/>
    </location>
</feature>
<dbReference type="EMBL" id="JACIFZ010000019">
    <property type="protein sequence ID" value="MBB4226050.1"/>
    <property type="molecule type" value="Genomic_DNA"/>
</dbReference>
<dbReference type="Pfam" id="PF02913">
    <property type="entry name" value="FAD-oxidase_C"/>
    <property type="match status" value="1"/>
</dbReference>
<dbReference type="AlphaFoldDB" id="A0A840G2M1"/>
<dbReference type="InterPro" id="IPR002018">
    <property type="entry name" value="CarbesteraseB"/>
</dbReference>
<evidence type="ECO:0000256" key="5">
    <source>
        <dbReference type="ARBA" id="ARBA00023002"/>
    </source>
</evidence>
<organism evidence="8 9">
    <name type="scientific">Variovorax guangxiensis</name>
    <dbReference type="NCBI Taxonomy" id="1775474"/>
    <lineage>
        <taxon>Bacteria</taxon>
        <taxon>Pseudomonadati</taxon>
        <taxon>Pseudomonadota</taxon>
        <taxon>Betaproteobacteria</taxon>
        <taxon>Burkholderiales</taxon>
        <taxon>Comamonadaceae</taxon>
        <taxon>Variovorax</taxon>
    </lineage>
</organism>
<accession>A0A840G2M1</accession>
<evidence type="ECO:0000256" key="3">
    <source>
        <dbReference type="ARBA" id="ARBA00022630"/>
    </source>
</evidence>
<dbReference type="Gene3D" id="1.10.45.10">
    <property type="entry name" value="Vanillyl-alcohol Oxidase, Chain A, domain 4"/>
    <property type="match status" value="1"/>
</dbReference>
<dbReference type="InterPro" id="IPR016164">
    <property type="entry name" value="FAD-linked_Oxase-like_C"/>
</dbReference>
<dbReference type="InterPro" id="IPR016169">
    <property type="entry name" value="FAD-bd_PCMH_sub2"/>
</dbReference>
<dbReference type="SUPFAM" id="SSF55103">
    <property type="entry name" value="FAD-linked oxidases, C-terminal domain"/>
    <property type="match status" value="1"/>
</dbReference>
<dbReference type="InterPro" id="IPR051264">
    <property type="entry name" value="FAD-oxidored/transferase_4"/>
</dbReference>
<dbReference type="RefSeq" id="WP_260319669.1">
    <property type="nucleotide sequence ID" value="NZ_JACIFZ010000019.1"/>
</dbReference>
<dbReference type="Gene3D" id="3.40.50.1820">
    <property type="entry name" value="alpha/beta hydrolase"/>
    <property type="match status" value="1"/>
</dbReference>
<dbReference type="InterPro" id="IPR004113">
    <property type="entry name" value="FAD-bd_oxidored_4_C"/>
</dbReference>
<evidence type="ECO:0000313" key="8">
    <source>
        <dbReference type="EMBL" id="MBB4226050.1"/>
    </source>
</evidence>
<sequence length="959" mass="103279">MNAKHAPEVRLAHGGGLRGAWLDGVRVFKGVRYAQPPFGALRFEAPMPVPGWTGVRDASSFGPVAFQWPRDPQAQDDPRGGEDALRLNIWAPDAPPGAHLPVMVWVHGGGFFRGGTSDPLYDGASFARQGVVFVSIQYRLGVDGFAHLPSAPDNRGLLDQLAALQWVQAFISAWGGDPERVTVFGQSAGAGALACLMGMPASRGLFHRAILQSPSIACQSVDEATVAFRAIASVAGIEPTRLAMAAAPITVLLQAVHALASDPRLRKAHGMSARNLFPLRPVVDGQILRAEPLQAMADEWTAAPRRLQILVGSNAQEMRLYYVPTDALSRLTATDLEDFVREAGLPMPAGQESPGAALCALQSEYFYSTPARRIAELADAHLGPAYRYLFSWRSPQCGGRLGAAHGVELPFVFANLHTPMGREFAGAAAPGELAREMHEAWARFAKEGDPGWPAHTSARPWTRTFDGPSRKVASAHSQPMSPIESREAVFMSRQNTALSVEEVREALVGVLGESRVLQDPGRLEAHSGDWSEAKRVRPSLVICPRTPQEVASALAVCSRLGQQVVVQGGLTGLAGGATPCNGEIALSLARLNAVEDLDEVAGTVRVQAGVVLEELQQWVEKRDWTFPLDLGARGSCHVGGNAATNAGGNRVIRFGTMRERVLGLEVALPDGRLLSMLNRVTKNTTGIDLKHLFIGSEGTLGVITRLDLKLSPKPTSSSTALCALPSFEAATQLVRDLQRALPALSAFEVMWSDYLAAATQITSLRRPFEEDHPVYVLIETLGADDLADREALERALGQALDSGLVADVIVAQSVEDSRRLWTYREAVGELLGALKPFAAFDVGIPMSRMQEFVEQVGRDLRQLFPDQKHLFFGHIGDGNLHVLSGPHSANGSLHEIEKMVYLATERAGGCISAEHGIGVVKKEFLPHSRTGEELDAMRSLKLLFDPANILNAGRVFDAA</sequence>
<protein>
    <submittedName>
        <fullName evidence="8">Carboxylesterase type B/FAD/FMN-containing dehydrogenase</fullName>
    </submittedName>
</protein>
<dbReference type="Gene3D" id="3.30.465.10">
    <property type="match status" value="1"/>
</dbReference>
<evidence type="ECO:0000256" key="4">
    <source>
        <dbReference type="ARBA" id="ARBA00022827"/>
    </source>
</evidence>
<dbReference type="InterPro" id="IPR016167">
    <property type="entry name" value="FAD-bd_PCMH_sub1"/>
</dbReference>